<dbReference type="PIRSF" id="PIRSF500136">
    <property type="entry name" value="UDP_ManNAc_DH"/>
    <property type="match status" value="1"/>
</dbReference>
<dbReference type="RefSeq" id="WP_229522715.1">
    <property type="nucleotide sequence ID" value="NZ_JAFFQR010000007.1"/>
</dbReference>
<dbReference type="Proteomes" id="UP001597340">
    <property type="component" value="Unassembled WGS sequence"/>
</dbReference>
<dbReference type="Gene3D" id="3.40.50.720">
    <property type="entry name" value="NAD(P)-binding Rossmann-like Domain"/>
    <property type="match status" value="2"/>
</dbReference>
<comment type="similarity">
    <text evidence="3">Belongs to the UDP-glucose/GDP-mannose dehydrogenase family.</text>
</comment>
<dbReference type="PANTHER" id="PTHR43491">
    <property type="entry name" value="UDP-N-ACETYL-D-MANNOSAMINE DEHYDROGENASE"/>
    <property type="match status" value="1"/>
</dbReference>
<dbReference type="NCBIfam" id="TIGR03026">
    <property type="entry name" value="NDP-sugDHase"/>
    <property type="match status" value="1"/>
</dbReference>
<dbReference type="Pfam" id="PF03721">
    <property type="entry name" value="UDPG_MGDP_dh_N"/>
    <property type="match status" value="1"/>
</dbReference>
<dbReference type="Pfam" id="PF03720">
    <property type="entry name" value="UDPG_MGDP_dh_C"/>
    <property type="match status" value="1"/>
</dbReference>
<dbReference type="SUPFAM" id="SSF48179">
    <property type="entry name" value="6-phosphogluconate dehydrogenase C-terminal domain-like"/>
    <property type="match status" value="1"/>
</dbReference>
<dbReference type="SUPFAM" id="SSF52413">
    <property type="entry name" value="UDP-glucose/GDP-mannose dehydrogenase C-terminal domain"/>
    <property type="match status" value="1"/>
</dbReference>
<dbReference type="InterPro" id="IPR028359">
    <property type="entry name" value="UDP_ManNAc/GlcNAc_DH"/>
</dbReference>
<dbReference type="Pfam" id="PF00984">
    <property type="entry name" value="UDPG_MGDP_dh"/>
    <property type="match status" value="1"/>
</dbReference>
<dbReference type="InterPro" id="IPR014027">
    <property type="entry name" value="UDP-Glc/GDP-Man_DH_C"/>
</dbReference>
<reference evidence="6" key="1">
    <citation type="journal article" date="2019" name="Int. J. Syst. Evol. Microbiol.">
        <title>The Global Catalogue of Microorganisms (GCM) 10K type strain sequencing project: providing services to taxonomists for standard genome sequencing and annotation.</title>
        <authorList>
            <consortium name="The Broad Institute Genomics Platform"/>
            <consortium name="The Broad Institute Genome Sequencing Center for Infectious Disease"/>
            <person name="Wu L."/>
            <person name="Ma J."/>
        </authorList>
    </citation>
    <scope>NUCLEOTIDE SEQUENCE [LARGE SCALE GENOMIC DNA]</scope>
    <source>
        <strain evidence="6">CCM 9147</strain>
    </source>
</reference>
<evidence type="ECO:0000256" key="1">
    <source>
        <dbReference type="ARBA" id="ARBA00023002"/>
    </source>
</evidence>
<proteinExistence type="inferred from homology"/>
<gene>
    <name evidence="5" type="ORF">ACFQ5D_21270</name>
</gene>
<dbReference type="InterPro" id="IPR014026">
    <property type="entry name" value="UDP-Glc/GDP-Man_DH_dimer"/>
</dbReference>
<keyword evidence="1" id="KW-0560">Oxidoreductase</keyword>
<dbReference type="SMART" id="SM00984">
    <property type="entry name" value="UDPG_MGDP_dh_C"/>
    <property type="match status" value="1"/>
</dbReference>
<evidence type="ECO:0000313" key="6">
    <source>
        <dbReference type="Proteomes" id="UP001597340"/>
    </source>
</evidence>
<accession>A0ABW4DJ15</accession>
<sequence>MSLEEKIFNFKANISVIGLGYVGLPLALNLADVGYRVTGIDLSASKVDMLGRGESYIRDIPNEVLWKVNQTGRFHASNDFSFIQHSDVIIACVPTPLNEYAEPDLSAIYSVVEQLQSYMKKESLIILESTTYPGCTEEIIQARLEATGLQAGRDFYLCFSPERIDPNNKHYTLDNTPKIVGGTTPQCSKIASEMYKKISKEVITVSSPKVAEFSKLLENTFRSVNIAFINEIAMMSEKMGVDVWEVINAASTKPFGFMPFFPGPGIGGHCIPLDPMYLSWKAKYYKFFSRFIDLANVINNSMPDYVVKKLHKLLNKRSLPINKCKILILGVAYKPEVNDYRESPALELIRLLLAEGALIDFYDPYVDRITLQDGHTMFSVAYDLKAFKQYECCILVTAHKSFHYRELKDLNVPIFDTRDAFRSFDDAHIYKLGSGLENETNYDAQGKWIEKVSAVQG</sequence>
<dbReference type="SUPFAM" id="SSF51735">
    <property type="entry name" value="NAD(P)-binding Rossmann-fold domains"/>
    <property type="match status" value="1"/>
</dbReference>
<keyword evidence="2" id="KW-0520">NAD</keyword>
<dbReference type="InterPro" id="IPR036291">
    <property type="entry name" value="NAD(P)-bd_dom_sf"/>
</dbReference>
<dbReference type="InterPro" id="IPR001732">
    <property type="entry name" value="UDP-Glc/GDP-Man_DH_N"/>
</dbReference>
<feature type="domain" description="UDP-glucose/GDP-mannose dehydrogenase C-terminal" evidence="4">
    <location>
        <begin position="327"/>
        <end position="423"/>
    </location>
</feature>
<name>A0ABW4DJ15_9BACL</name>
<dbReference type="InterPro" id="IPR036220">
    <property type="entry name" value="UDP-Glc/GDP-Man_DH_C_sf"/>
</dbReference>
<evidence type="ECO:0000259" key="4">
    <source>
        <dbReference type="SMART" id="SM00984"/>
    </source>
</evidence>
<evidence type="ECO:0000256" key="3">
    <source>
        <dbReference type="PIRNR" id="PIRNR000124"/>
    </source>
</evidence>
<evidence type="ECO:0000256" key="2">
    <source>
        <dbReference type="ARBA" id="ARBA00023027"/>
    </source>
</evidence>
<evidence type="ECO:0000313" key="5">
    <source>
        <dbReference type="EMBL" id="MFD1463828.1"/>
    </source>
</evidence>
<dbReference type="EMBL" id="JBHTNZ010000045">
    <property type="protein sequence ID" value="MFD1463828.1"/>
    <property type="molecule type" value="Genomic_DNA"/>
</dbReference>
<protein>
    <submittedName>
        <fullName evidence="5">Nucleotide sugar dehydrogenase</fullName>
    </submittedName>
</protein>
<dbReference type="InterPro" id="IPR008927">
    <property type="entry name" value="6-PGluconate_DH-like_C_sf"/>
</dbReference>
<keyword evidence="6" id="KW-1185">Reference proteome</keyword>
<dbReference type="InterPro" id="IPR017476">
    <property type="entry name" value="UDP-Glc/GDP-Man"/>
</dbReference>
<organism evidence="5 6">
    <name type="scientific">Paenibacillus farraposensis</name>
    <dbReference type="NCBI Taxonomy" id="2807095"/>
    <lineage>
        <taxon>Bacteria</taxon>
        <taxon>Bacillati</taxon>
        <taxon>Bacillota</taxon>
        <taxon>Bacilli</taxon>
        <taxon>Bacillales</taxon>
        <taxon>Paenibacillaceae</taxon>
        <taxon>Paenibacillus</taxon>
    </lineage>
</organism>
<comment type="caution">
    <text evidence="5">The sequence shown here is derived from an EMBL/GenBank/DDBJ whole genome shotgun (WGS) entry which is preliminary data.</text>
</comment>
<dbReference type="PIRSF" id="PIRSF000124">
    <property type="entry name" value="UDPglc_GDPman_dh"/>
    <property type="match status" value="1"/>
</dbReference>
<dbReference type="PANTHER" id="PTHR43491:SF1">
    <property type="entry name" value="UDP-N-ACETYL-D-MANNOSAMINE DEHYDROGENASE"/>
    <property type="match status" value="1"/>
</dbReference>